<protein>
    <submittedName>
        <fullName evidence="1">Uncharacterized protein</fullName>
    </submittedName>
</protein>
<accession>A0A370WS30</accession>
<evidence type="ECO:0000313" key="1">
    <source>
        <dbReference type="EMBL" id="RDS78837.1"/>
    </source>
</evidence>
<evidence type="ECO:0000313" key="2">
    <source>
        <dbReference type="Proteomes" id="UP000254258"/>
    </source>
</evidence>
<dbReference type="Proteomes" id="UP000254258">
    <property type="component" value="Unassembled WGS sequence"/>
</dbReference>
<keyword evidence="2" id="KW-1185">Reference proteome</keyword>
<dbReference type="AlphaFoldDB" id="A0A370WS30"/>
<gene>
    <name evidence="1" type="ORF">DWU98_20960</name>
</gene>
<organism evidence="1 2">
    <name type="scientific">Dyella monticola</name>
    <dbReference type="NCBI Taxonomy" id="1927958"/>
    <lineage>
        <taxon>Bacteria</taxon>
        <taxon>Pseudomonadati</taxon>
        <taxon>Pseudomonadota</taxon>
        <taxon>Gammaproteobacteria</taxon>
        <taxon>Lysobacterales</taxon>
        <taxon>Rhodanobacteraceae</taxon>
        <taxon>Dyella</taxon>
    </lineage>
</organism>
<sequence length="91" mass="10158">MGIFFVSFKKLSFDRIDNDQGTTLVGRQLENAKNQKGVLGVVDGVHILRITPSYLVSMDMPFFSTAPKEARDDIIKDMVNLVESVHVMTSP</sequence>
<name>A0A370WS30_9GAMM</name>
<proteinExistence type="predicted"/>
<reference evidence="1 2" key="1">
    <citation type="submission" date="2018-07" db="EMBL/GenBank/DDBJ databases">
        <title>Dyella monticola sp. nov. and Dyella psychrodurans sp. nov. isolated from monsoon evergreen broad-leaved forest soil of Dinghu Mountain, China.</title>
        <authorList>
            <person name="Gao Z."/>
            <person name="Qiu L."/>
        </authorList>
    </citation>
    <scope>NUCLEOTIDE SEQUENCE [LARGE SCALE GENOMIC DNA]</scope>
    <source>
        <strain evidence="1 2">4G-K06</strain>
    </source>
</reference>
<comment type="caution">
    <text evidence="1">The sequence shown here is derived from an EMBL/GenBank/DDBJ whole genome shotgun (WGS) entry which is preliminary data.</text>
</comment>
<dbReference type="EMBL" id="QRBE01000022">
    <property type="protein sequence ID" value="RDS78837.1"/>
    <property type="molecule type" value="Genomic_DNA"/>
</dbReference>